<evidence type="ECO:0000256" key="1">
    <source>
        <dbReference type="SAM" id="MobiDB-lite"/>
    </source>
</evidence>
<reference evidence="2 3" key="1">
    <citation type="submission" date="2019-02" db="EMBL/GenBank/DDBJ databases">
        <title>Genome sequencing of the rare red list fungi Dentipellis fragilis.</title>
        <authorList>
            <person name="Buettner E."/>
            <person name="Kellner H."/>
        </authorList>
    </citation>
    <scope>NUCLEOTIDE SEQUENCE [LARGE SCALE GENOMIC DNA]</scope>
    <source>
        <strain evidence="2 3">DSM 105465</strain>
    </source>
</reference>
<feature type="region of interest" description="Disordered" evidence="1">
    <location>
        <begin position="362"/>
        <end position="443"/>
    </location>
</feature>
<feature type="compositionally biased region" description="Pro residues" evidence="1">
    <location>
        <begin position="468"/>
        <end position="482"/>
    </location>
</feature>
<dbReference type="AlphaFoldDB" id="A0A4Y9Z0N8"/>
<comment type="caution">
    <text evidence="2">The sequence shown here is derived from an EMBL/GenBank/DDBJ whole genome shotgun (WGS) entry which is preliminary data.</text>
</comment>
<feature type="compositionally biased region" description="Low complexity" evidence="1">
    <location>
        <begin position="421"/>
        <end position="435"/>
    </location>
</feature>
<proteinExistence type="predicted"/>
<feature type="compositionally biased region" description="Basic and acidic residues" evidence="1">
    <location>
        <begin position="385"/>
        <end position="398"/>
    </location>
</feature>
<feature type="compositionally biased region" description="Pro residues" evidence="1">
    <location>
        <begin position="688"/>
        <end position="697"/>
    </location>
</feature>
<feature type="region of interest" description="Disordered" evidence="1">
    <location>
        <begin position="468"/>
        <end position="488"/>
    </location>
</feature>
<sequence length="858" mass="93548">MAEQPAPRALPTSPISLLLQNLGMTREDLTRHSDQMRQFLTAENANSLRAFASEQPEGETERTPSMSAAQIRSKSRSLSFTDAPSSSVRTPTPATPIKTEPVEVTTSLRRFDSMEMVIERQNKRSKRDRRNRREREASPALPPSPSLSALRSDPFASSRDLRRVNGSDDSFASSSSQSLDTLPPPITPSARRYYRDTVLYQSVTSKPQSRQTRYSSRAESPSPSQYRRTTVASSSHNVSIEHKSSSPFPPVTPRRNYYKSPLPSSSPAMSTPSSSPARRIVNIVSSPGPMGPEPAEDDYDSLPFTLPPRPLFAAETRSSLRSPHRSSYPFFSPASLDSPRDLRLDNDRLSLFQAQRADLDEFDPPCAQYDDSLSQSTTRPGSGGFRKEHCSDMQDQKPRYTSRKRPAEESTVRKTKRAKKSAQPEPSQAQAPAQPHMGIPLTSLPAMSFPSHLFGPVRPGTFHQPYYPPFGPHMQPPPPHPHTMPAGVIFPALPPGSAYQKVAGSEALAAISDPSSRPSTSSSAPVDVNPFVDFDDIDEPDVPPSPTPLPPSSESSVSLPDLTPNCSSSSPPEPADELPQAPIQELKPLAYNIDDFIVDPEDAPLDALAPGITLLDGVPSMTEPAKPKVKSRKGKKEKEREREPHPKPHLPPNAESPTLSRRNAARTAKLVRLTTPPRTSVPALRPLVTPPQRPSTPPRRLSTGHQLSATRTPLSHCGIHMSPSPSLAYYKSHLNPPPLPAAAPPTYTDGFGTASRPAEDAENLRTPTRRRTSTHITPFNNPVTPRRLTFSGMPESPFGRIFDPHDPSALLDEELARLGAQGSGLQESPAGLFARAAACYMRVPMPRALASGLGCGEP</sequence>
<gene>
    <name evidence="2" type="ORF">EVG20_g3898</name>
</gene>
<feature type="compositionally biased region" description="Basic and acidic residues" evidence="1">
    <location>
        <begin position="109"/>
        <end position="122"/>
    </location>
</feature>
<organism evidence="2 3">
    <name type="scientific">Dentipellis fragilis</name>
    <dbReference type="NCBI Taxonomy" id="205917"/>
    <lineage>
        <taxon>Eukaryota</taxon>
        <taxon>Fungi</taxon>
        <taxon>Dikarya</taxon>
        <taxon>Basidiomycota</taxon>
        <taxon>Agaricomycotina</taxon>
        <taxon>Agaricomycetes</taxon>
        <taxon>Russulales</taxon>
        <taxon>Hericiaceae</taxon>
        <taxon>Dentipellis</taxon>
    </lineage>
</organism>
<feature type="compositionally biased region" description="Low complexity" evidence="1">
    <location>
        <begin position="260"/>
        <end position="276"/>
    </location>
</feature>
<dbReference type="OrthoDB" id="5954824at2759"/>
<feature type="region of interest" description="Disordered" evidence="1">
    <location>
        <begin position="510"/>
        <end position="583"/>
    </location>
</feature>
<feature type="compositionally biased region" description="Pro residues" evidence="1">
    <location>
        <begin position="542"/>
        <end position="551"/>
    </location>
</feature>
<dbReference type="Proteomes" id="UP000298327">
    <property type="component" value="Unassembled WGS sequence"/>
</dbReference>
<accession>A0A4Y9Z0N8</accession>
<feature type="compositionally biased region" description="Polar residues" evidence="1">
    <location>
        <begin position="371"/>
        <end position="380"/>
    </location>
</feature>
<feature type="compositionally biased region" description="Basic and acidic residues" evidence="1">
    <location>
        <begin position="636"/>
        <end position="646"/>
    </location>
</feature>
<protein>
    <submittedName>
        <fullName evidence="2">Uncharacterized protein</fullName>
    </submittedName>
</protein>
<evidence type="ECO:0000313" key="2">
    <source>
        <dbReference type="EMBL" id="TFY67560.1"/>
    </source>
</evidence>
<name>A0A4Y9Z0N8_9AGAM</name>
<feature type="compositionally biased region" description="Low complexity" evidence="1">
    <location>
        <begin position="167"/>
        <end position="180"/>
    </location>
</feature>
<feature type="compositionally biased region" description="Polar residues" evidence="1">
    <location>
        <begin position="199"/>
        <end position="238"/>
    </location>
</feature>
<evidence type="ECO:0000313" key="3">
    <source>
        <dbReference type="Proteomes" id="UP000298327"/>
    </source>
</evidence>
<feature type="region of interest" description="Disordered" evidence="1">
    <location>
        <begin position="614"/>
        <end position="706"/>
    </location>
</feature>
<feature type="compositionally biased region" description="Polar residues" evidence="1">
    <location>
        <begin position="63"/>
        <end position="92"/>
    </location>
</feature>
<dbReference type="EMBL" id="SEOQ01000187">
    <property type="protein sequence ID" value="TFY67560.1"/>
    <property type="molecule type" value="Genomic_DNA"/>
</dbReference>
<feature type="compositionally biased region" description="Low complexity" evidence="1">
    <location>
        <begin position="512"/>
        <end position="532"/>
    </location>
</feature>
<feature type="region of interest" description="Disordered" evidence="1">
    <location>
        <begin position="52"/>
        <end position="340"/>
    </location>
</feature>
<keyword evidence="3" id="KW-1185">Reference proteome</keyword>
<feature type="compositionally biased region" description="Low complexity" evidence="1">
    <location>
        <begin position="552"/>
        <end position="563"/>
    </location>
</feature>